<accession>A0A2Z3GWE5</accession>
<keyword evidence="1" id="KW-0812">Transmembrane</keyword>
<evidence type="ECO:0000313" key="3">
    <source>
        <dbReference type="EMBL" id="AWM33724.1"/>
    </source>
</evidence>
<feature type="transmembrane region" description="Helical" evidence="1">
    <location>
        <begin position="77"/>
        <end position="99"/>
    </location>
</feature>
<sequence length="138" mass="15008">MPTPLPPARRPYAALPLLWAAFMLLLTLTPARDMPVTPVWELLSFDTAAHAGVFGVLAALSWFSLRRQRRWPVLAQQATAVVLAGCVAFGALIEVLQYLMAQGRHAEWSDLLGDSIGALLALVLAAVLARRRPVAAWV</sequence>
<evidence type="ECO:0000259" key="2">
    <source>
        <dbReference type="Pfam" id="PF04892"/>
    </source>
</evidence>
<feature type="domain" description="VanZ-like" evidence="2">
    <location>
        <begin position="45"/>
        <end position="127"/>
    </location>
</feature>
<feature type="transmembrane region" description="Helical" evidence="1">
    <location>
        <begin position="111"/>
        <end position="129"/>
    </location>
</feature>
<dbReference type="InterPro" id="IPR006976">
    <property type="entry name" value="VanZ-like"/>
</dbReference>
<dbReference type="PANTHER" id="PTHR28008:SF1">
    <property type="entry name" value="DOMAIN PROTEIN, PUTATIVE (AFU_ORTHOLOGUE AFUA_3G10980)-RELATED"/>
    <property type="match status" value="1"/>
</dbReference>
<dbReference type="Proteomes" id="UP000245999">
    <property type="component" value="Chromosome"/>
</dbReference>
<name>A0A2Z3GWE5_9BACT</name>
<dbReference type="OrthoDB" id="982143at2"/>
<evidence type="ECO:0000256" key="1">
    <source>
        <dbReference type="SAM" id="Phobius"/>
    </source>
</evidence>
<dbReference type="Pfam" id="PF04892">
    <property type="entry name" value="VanZ"/>
    <property type="match status" value="1"/>
</dbReference>
<evidence type="ECO:0000313" key="4">
    <source>
        <dbReference type="Proteomes" id="UP000245999"/>
    </source>
</evidence>
<dbReference type="PANTHER" id="PTHR28008">
    <property type="entry name" value="DOMAIN PROTEIN, PUTATIVE (AFU_ORTHOLOGUE AFUA_3G10980)-RELATED"/>
    <property type="match status" value="1"/>
</dbReference>
<gene>
    <name evidence="3" type="ORF">DDQ68_13575</name>
</gene>
<proteinExistence type="predicted"/>
<keyword evidence="4" id="KW-1185">Reference proteome</keyword>
<dbReference type="EMBL" id="CP029145">
    <property type="protein sequence ID" value="AWM33724.1"/>
    <property type="molecule type" value="Genomic_DNA"/>
</dbReference>
<dbReference type="KEGG" id="hnv:DDQ68_13575"/>
<protein>
    <recommendedName>
        <fullName evidence="2">VanZ-like domain-containing protein</fullName>
    </recommendedName>
</protein>
<dbReference type="RefSeq" id="WP_109656778.1">
    <property type="nucleotide sequence ID" value="NZ_CP029145.1"/>
</dbReference>
<feature type="transmembrane region" description="Helical" evidence="1">
    <location>
        <begin position="47"/>
        <end position="65"/>
    </location>
</feature>
<reference evidence="4" key="1">
    <citation type="submission" date="2018-04" db="EMBL/GenBank/DDBJ databases">
        <title>Complete genome of Antarctic heterotrophic bacterium Hymenobacter nivis.</title>
        <authorList>
            <person name="Terashima M."/>
        </authorList>
    </citation>
    <scope>NUCLEOTIDE SEQUENCE [LARGE SCALE GENOMIC DNA]</scope>
    <source>
        <strain evidence="4">NBRC 111535</strain>
    </source>
</reference>
<keyword evidence="1" id="KW-1133">Transmembrane helix</keyword>
<dbReference type="NCBIfam" id="NF037970">
    <property type="entry name" value="vanZ_1"/>
    <property type="match status" value="1"/>
</dbReference>
<keyword evidence="1" id="KW-0472">Membrane</keyword>
<organism evidence="3 4">
    <name type="scientific">Hymenobacter nivis</name>
    <dbReference type="NCBI Taxonomy" id="1850093"/>
    <lineage>
        <taxon>Bacteria</taxon>
        <taxon>Pseudomonadati</taxon>
        <taxon>Bacteroidota</taxon>
        <taxon>Cytophagia</taxon>
        <taxon>Cytophagales</taxon>
        <taxon>Hymenobacteraceae</taxon>
        <taxon>Hymenobacter</taxon>
    </lineage>
</organism>
<dbReference type="AlphaFoldDB" id="A0A2Z3GWE5"/>